<evidence type="ECO:0000313" key="4">
    <source>
        <dbReference type="Proteomes" id="UP000807469"/>
    </source>
</evidence>
<evidence type="ECO:0000256" key="2">
    <source>
        <dbReference type="SAM" id="SignalP"/>
    </source>
</evidence>
<accession>A0A9P6D1J3</accession>
<evidence type="ECO:0000256" key="1">
    <source>
        <dbReference type="ARBA" id="ARBA00022729"/>
    </source>
</evidence>
<feature type="chain" id="PRO_5040294445" evidence="2">
    <location>
        <begin position="18"/>
        <end position="392"/>
    </location>
</feature>
<proteinExistence type="predicted"/>
<dbReference type="AlphaFoldDB" id="A0A9P6D1J3"/>
<dbReference type="PANTHER" id="PTHR30006">
    <property type="entry name" value="THIAMINE-BINDING PERIPLASMIC PROTEIN-RELATED"/>
    <property type="match status" value="1"/>
</dbReference>
<dbReference type="EMBL" id="MU155197">
    <property type="protein sequence ID" value="KAF9480265.1"/>
    <property type="molecule type" value="Genomic_DNA"/>
</dbReference>
<organism evidence="3 4">
    <name type="scientific">Pholiota conissans</name>
    <dbReference type="NCBI Taxonomy" id="109636"/>
    <lineage>
        <taxon>Eukaryota</taxon>
        <taxon>Fungi</taxon>
        <taxon>Dikarya</taxon>
        <taxon>Basidiomycota</taxon>
        <taxon>Agaricomycotina</taxon>
        <taxon>Agaricomycetes</taxon>
        <taxon>Agaricomycetidae</taxon>
        <taxon>Agaricales</taxon>
        <taxon>Agaricineae</taxon>
        <taxon>Strophariaceae</taxon>
        <taxon>Pholiota</taxon>
    </lineage>
</organism>
<dbReference type="OrthoDB" id="124329at2759"/>
<comment type="caution">
    <text evidence="3">The sequence shown here is derived from an EMBL/GenBank/DDBJ whole genome shotgun (WGS) entry which is preliminary data.</text>
</comment>
<sequence length="392" mass="44029">MVALLKLLALLPSLVLATPLVSERAQPRELESQSTFEKSDIVPHTFVDVETRSLDEIYEAAKKENGTLRVGWGGDVQRSKAGMLNAFKKKFPNIDLDIEMNLSKYLDSAADRTYKTTNGKDHGFDVVVMQTTSNFPRWKSDGRLLPYKVISWDDIYSEFVDDDGAYTGAHIFSIGTNVYNPNVTKVSLPNSYLDYLQAQWANKIILTYPNDDDAVLYLFKVIVDKYGLSYIHSLQAQNVTWVRGTATPSILISNTNPHKDIDPVTGMRHAQSISFASSSTFATGVATYEHPDVRISWPQTAAIFSTTTMPETSKLFLNFLMDDGWQSVVSESEYATRRKFDKGGILNQTTESGLNPLAYVEFMEDRRQVESFRFELEHILGTAVGANPVDVW</sequence>
<name>A0A9P6D1J3_9AGAR</name>
<dbReference type="SUPFAM" id="SSF53850">
    <property type="entry name" value="Periplasmic binding protein-like II"/>
    <property type="match status" value="1"/>
</dbReference>
<reference evidence="3" key="1">
    <citation type="submission" date="2020-11" db="EMBL/GenBank/DDBJ databases">
        <authorList>
            <consortium name="DOE Joint Genome Institute"/>
            <person name="Ahrendt S."/>
            <person name="Riley R."/>
            <person name="Andreopoulos W."/>
            <person name="Labutti K."/>
            <person name="Pangilinan J."/>
            <person name="Ruiz-Duenas F.J."/>
            <person name="Barrasa J.M."/>
            <person name="Sanchez-Garcia M."/>
            <person name="Camarero S."/>
            <person name="Miyauchi S."/>
            <person name="Serrano A."/>
            <person name="Linde D."/>
            <person name="Babiker R."/>
            <person name="Drula E."/>
            <person name="Ayuso-Fernandez I."/>
            <person name="Pacheco R."/>
            <person name="Padilla G."/>
            <person name="Ferreira P."/>
            <person name="Barriuso J."/>
            <person name="Kellner H."/>
            <person name="Castanera R."/>
            <person name="Alfaro M."/>
            <person name="Ramirez L."/>
            <person name="Pisabarro A.G."/>
            <person name="Kuo A."/>
            <person name="Tritt A."/>
            <person name="Lipzen A."/>
            <person name="He G."/>
            <person name="Yan M."/>
            <person name="Ng V."/>
            <person name="Cullen D."/>
            <person name="Martin F."/>
            <person name="Rosso M.-N."/>
            <person name="Henrissat B."/>
            <person name="Hibbett D."/>
            <person name="Martinez A.T."/>
            <person name="Grigoriev I.V."/>
        </authorList>
    </citation>
    <scope>NUCLEOTIDE SEQUENCE</scope>
    <source>
        <strain evidence="3">CIRM-BRFM 674</strain>
    </source>
</reference>
<evidence type="ECO:0000313" key="3">
    <source>
        <dbReference type="EMBL" id="KAF9480265.1"/>
    </source>
</evidence>
<dbReference type="PANTHER" id="PTHR30006:SF2">
    <property type="entry name" value="ABC TRANSPORTER SUBSTRATE-BINDING PROTEIN"/>
    <property type="match status" value="1"/>
</dbReference>
<keyword evidence="1 2" id="KW-0732">Signal</keyword>
<gene>
    <name evidence="3" type="ORF">BDN70DRAFT_832991</name>
</gene>
<protein>
    <submittedName>
        <fullName evidence="3">Periplasmic binding protein-like II</fullName>
    </submittedName>
</protein>
<dbReference type="Proteomes" id="UP000807469">
    <property type="component" value="Unassembled WGS sequence"/>
</dbReference>
<keyword evidence="4" id="KW-1185">Reference proteome</keyword>
<dbReference type="Gene3D" id="3.40.190.10">
    <property type="entry name" value="Periplasmic binding protein-like II"/>
    <property type="match status" value="2"/>
</dbReference>
<feature type="signal peptide" evidence="2">
    <location>
        <begin position="1"/>
        <end position="17"/>
    </location>
</feature>